<dbReference type="EMBL" id="JAYJJT010000035">
    <property type="protein sequence ID" value="MEB3052133.1"/>
    <property type="molecule type" value="Genomic_DNA"/>
</dbReference>
<reference evidence="1 2" key="1">
    <citation type="submission" date="2023-12" db="EMBL/GenBank/DDBJ databases">
        <title>Description of new species of Mycobacterium terrae complex isolated from sewage at the Sao Paulo Zoological Park Foundation in Brazil.</title>
        <authorList>
            <person name="Romagnoli C.L."/>
            <person name="Conceicao E.C."/>
            <person name="Machado E."/>
            <person name="Barreto L.B.P.F."/>
            <person name="Sharma A."/>
            <person name="Silva N.M."/>
            <person name="Marques L.E."/>
            <person name="Juliana M.A."/>
            <person name="Lourenco M.C.S."/>
            <person name="Digiampietri L.A."/>
            <person name="Suffys P.N."/>
            <person name="Viana-Niero C."/>
        </authorList>
    </citation>
    <scope>NUCLEOTIDE SEQUENCE [LARGE SCALE GENOMIC DNA]</scope>
    <source>
        <strain evidence="1 2">MYC123</strain>
    </source>
</reference>
<comment type="caution">
    <text evidence="1">The sequence shown here is derived from an EMBL/GenBank/DDBJ whole genome shotgun (WGS) entry which is preliminary data.</text>
</comment>
<gene>
    <name evidence="1" type="ORF">KV112_20700</name>
</gene>
<dbReference type="Proteomes" id="UP001299046">
    <property type="component" value="Unassembled WGS sequence"/>
</dbReference>
<keyword evidence="2" id="KW-1185">Reference proteome</keyword>
<proteinExistence type="predicted"/>
<evidence type="ECO:0000313" key="1">
    <source>
        <dbReference type="EMBL" id="MEB3052133.1"/>
    </source>
</evidence>
<accession>A0ABU5YTT7</accession>
<organism evidence="1 2">
    <name type="scientific">[Mycobacterium] zoologicum</name>
    <dbReference type="NCBI Taxonomy" id="2872311"/>
    <lineage>
        <taxon>Bacteria</taxon>
        <taxon>Bacillati</taxon>
        <taxon>Actinomycetota</taxon>
        <taxon>Actinomycetes</taxon>
        <taxon>Mycobacteriales</taxon>
        <taxon>Mycobacteriaceae</taxon>
        <taxon>Mycolicibacter</taxon>
    </lineage>
</organism>
<name>A0ABU5YTT7_9MYCO</name>
<sequence length="227" mass="24153">MAKTIGGVVDLTPVQYPASAVWLTTAYAGRATQYSDRDTPMIARGALLLPVLWQARIGRLGSWWRLELADALDADCAALRAAAVDLLDAEPQPWETGGAEALDAWYSETRELTERVVDHMVDELTPRLAAGSLDPYECARWELVLDVGHRAGVLADASFLAAGGDPAVLWPAGWLPPCPQLQMTAADRAVIDAPRPQSWTGPPATGGEARLVAAWVAAAGCSLGGER</sequence>
<evidence type="ECO:0000313" key="2">
    <source>
        <dbReference type="Proteomes" id="UP001299046"/>
    </source>
</evidence>
<dbReference type="RefSeq" id="WP_329800051.1">
    <property type="nucleotide sequence ID" value="NZ_JAYJJT010000035.1"/>
</dbReference>
<protein>
    <submittedName>
        <fullName evidence="1">Uncharacterized protein</fullName>
    </submittedName>
</protein>